<feature type="domain" description="Cell wall-active antibiotics response LiaF-like C-terminal" evidence="3">
    <location>
        <begin position="257"/>
        <end position="371"/>
    </location>
</feature>
<keyword evidence="2" id="KW-0472">Membrane</keyword>
<evidence type="ECO:0000259" key="4">
    <source>
        <dbReference type="Pfam" id="PF22570"/>
    </source>
</evidence>
<comment type="caution">
    <text evidence="5">The sequence shown here is derived from an EMBL/GenBank/DDBJ whole genome shotgun (WGS) entry which is preliminary data.</text>
</comment>
<dbReference type="AlphaFoldDB" id="A0A1V4HRM8"/>
<keyword evidence="6" id="KW-1185">Reference proteome</keyword>
<feature type="transmembrane region" description="Helical" evidence="2">
    <location>
        <begin position="63"/>
        <end position="81"/>
    </location>
</feature>
<dbReference type="OrthoDB" id="2351415at2"/>
<name>A0A1V4HRM8_9BACL</name>
<sequence>MNPHMFQRMIWGLVLVTAGTLFLLNQMGLIEIDLAYMFSTYWPVILIVYGLTGFVWQRKYHWGGSIWSLLVCGVGTIFLLKNLHVTNLSLGEMFKFLAPVALILFGLNVIFKPSRKESPEWPSIREAKEEARRERREARRRQHDKHRSPWEQPKWNETKPGASTDKHKEASFASNEAKRELSEEEKAVLKDIHGEFRDKHLEEWEIGASPETKEPAAKPHAPRQPQTHAFHHQHQEHKYDEFVRNFDNGDVLHRHGFIGDVHLGQEAWELKPIQISHFIGDSVIDLTRASIPLGETTIHVTAFIGDVKIFIPNDIDVEVRVMASSFIGDMKVLDRRESGFLRSVRTQTSQYEEADRKLIVTTSMFIGDITIKKIG</sequence>
<dbReference type="InterPro" id="IPR054331">
    <property type="entry name" value="LiaF_TM"/>
</dbReference>
<dbReference type="EMBL" id="MBTG01000002">
    <property type="protein sequence ID" value="OPH61311.1"/>
    <property type="molecule type" value="Genomic_DNA"/>
</dbReference>
<evidence type="ECO:0000313" key="5">
    <source>
        <dbReference type="EMBL" id="OPH61311.1"/>
    </source>
</evidence>
<dbReference type="Proteomes" id="UP000190626">
    <property type="component" value="Unassembled WGS sequence"/>
</dbReference>
<accession>A0A1V4HRM8</accession>
<feature type="region of interest" description="Disordered" evidence="1">
    <location>
        <begin position="121"/>
        <end position="183"/>
    </location>
</feature>
<feature type="compositionally biased region" description="Basic and acidic residues" evidence="1">
    <location>
        <begin position="121"/>
        <end position="137"/>
    </location>
</feature>
<organism evidence="5 6">
    <name type="scientific">Paenibacillus ferrarius</name>
    <dbReference type="NCBI Taxonomy" id="1469647"/>
    <lineage>
        <taxon>Bacteria</taxon>
        <taxon>Bacillati</taxon>
        <taxon>Bacillota</taxon>
        <taxon>Bacilli</taxon>
        <taxon>Bacillales</taxon>
        <taxon>Paenibacillaceae</taxon>
        <taxon>Paenibacillus</taxon>
    </lineage>
</organism>
<evidence type="ECO:0008006" key="7">
    <source>
        <dbReference type="Google" id="ProtNLM"/>
    </source>
</evidence>
<dbReference type="InterPro" id="IPR047793">
    <property type="entry name" value="LiaF_C"/>
</dbReference>
<dbReference type="InterPro" id="IPR024425">
    <property type="entry name" value="LiaF-like_C"/>
</dbReference>
<evidence type="ECO:0000256" key="1">
    <source>
        <dbReference type="SAM" id="MobiDB-lite"/>
    </source>
</evidence>
<dbReference type="NCBIfam" id="NF040535">
    <property type="entry name" value="LiaF_C_term"/>
    <property type="match status" value="1"/>
</dbReference>
<dbReference type="STRING" id="1469647.BC351_15340"/>
<dbReference type="Pfam" id="PF22570">
    <property type="entry name" value="LiaF-TM"/>
    <property type="match status" value="1"/>
</dbReference>
<feature type="compositionally biased region" description="Basic and acidic residues" evidence="1">
    <location>
        <begin position="164"/>
        <end position="183"/>
    </location>
</feature>
<feature type="transmembrane region" description="Helical" evidence="2">
    <location>
        <begin position="93"/>
        <end position="111"/>
    </location>
</feature>
<proteinExistence type="predicted"/>
<evidence type="ECO:0000259" key="3">
    <source>
        <dbReference type="Pfam" id="PF09922"/>
    </source>
</evidence>
<protein>
    <recommendedName>
        <fullName evidence="7">Cell wall-active antibiotics response protein</fullName>
    </recommendedName>
</protein>
<gene>
    <name evidence="5" type="ORF">BC351_15340</name>
</gene>
<keyword evidence="2" id="KW-1133">Transmembrane helix</keyword>
<feature type="domain" description="LiaF transmembrane" evidence="4">
    <location>
        <begin position="10"/>
        <end position="116"/>
    </location>
</feature>
<dbReference type="Pfam" id="PF09922">
    <property type="entry name" value="LiaF-like_C"/>
    <property type="match status" value="1"/>
</dbReference>
<keyword evidence="2" id="KW-0812">Transmembrane</keyword>
<dbReference type="RefSeq" id="WP_158081972.1">
    <property type="nucleotide sequence ID" value="NZ_MBTG01000002.1"/>
</dbReference>
<feature type="region of interest" description="Disordered" evidence="1">
    <location>
        <begin position="209"/>
        <end position="234"/>
    </location>
</feature>
<feature type="transmembrane region" description="Helical" evidence="2">
    <location>
        <begin position="38"/>
        <end position="56"/>
    </location>
</feature>
<reference evidence="6" key="1">
    <citation type="submission" date="2016-07" db="EMBL/GenBank/DDBJ databases">
        <authorList>
            <person name="Florea S."/>
            <person name="Webb J.S."/>
            <person name="Jaromczyk J."/>
            <person name="Schardl C.L."/>
        </authorList>
    </citation>
    <scope>NUCLEOTIDE SEQUENCE [LARGE SCALE GENOMIC DNA]</scope>
    <source>
        <strain evidence="6">CY1</strain>
    </source>
</reference>
<evidence type="ECO:0000256" key="2">
    <source>
        <dbReference type="SAM" id="Phobius"/>
    </source>
</evidence>
<evidence type="ECO:0000313" key="6">
    <source>
        <dbReference type="Proteomes" id="UP000190626"/>
    </source>
</evidence>